<comment type="caution">
    <text evidence="1">The sequence shown here is derived from an EMBL/GenBank/DDBJ whole genome shotgun (WGS) entry which is preliminary data.</text>
</comment>
<proteinExistence type="predicted"/>
<dbReference type="OrthoDB" id="3177291at2"/>
<dbReference type="EMBL" id="ADMD01000009">
    <property type="protein sequence ID" value="EJZ83251.1"/>
    <property type="molecule type" value="Genomic_DNA"/>
</dbReference>
<gene>
    <name evidence="1" type="ORF">HMPREF9451_01769</name>
</gene>
<dbReference type="RefSeq" id="WP_009139947.1">
    <property type="nucleotide sequence ID" value="NZ_JH815199.1"/>
</dbReference>
<dbReference type="AlphaFoldDB" id="K0YIG4"/>
<dbReference type="Proteomes" id="UP000006069">
    <property type="component" value="Unassembled WGS sequence"/>
</dbReference>
<sequence>MENDSERMMMQMMANMMAGKRDEEPESCSSCRIDFFERENAVDNQAEGVFSRMLFKGCFAIDGYVIQNAEGEPVESGLGADFDEANGPTAAWVWFCRPANDAVKEKFQEFFGGSFDESGQRMDISTDRFVAFSDSKSWGSYEEAFGGSFDEDENDALW</sequence>
<dbReference type="InParanoid" id="K0YIG4"/>
<name>K0YIG4_9ACTN</name>
<protein>
    <submittedName>
        <fullName evidence="1">Uncharacterized protein</fullName>
    </submittedName>
</protein>
<organism evidence="1 2">
    <name type="scientific">Slackia piriformis YIT 12062</name>
    <dbReference type="NCBI Taxonomy" id="742818"/>
    <lineage>
        <taxon>Bacteria</taxon>
        <taxon>Bacillati</taxon>
        <taxon>Actinomycetota</taxon>
        <taxon>Coriobacteriia</taxon>
        <taxon>Eggerthellales</taxon>
        <taxon>Eggerthellaceae</taxon>
        <taxon>Slackia</taxon>
    </lineage>
</organism>
<evidence type="ECO:0000313" key="1">
    <source>
        <dbReference type="EMBL" id="EJZ83251.1"/>
    </source>
</evidence>
<accession>K0YIG4</accession>
<evidence type="ECO:0000313" key="2">
    <source>
        <dbReference type="Proteomes" id="UP000006069"/>
    </source>
</evidence>
<dbReference type="HOGENOM" id="CLU_1668236_0_0_11"/>
<reference evidence="1 2" key="1">
    <citation type="submission" date="2012-08" db="EMBL/GenBank/DDBJ databases">
        <title>The Genome Sequence of Slackia piriformis YIT 12062.</title>
        <authorList>
            <consortium name="The Broad Institute Genome Sequencing Platform"/>
            <person name="Earl A."/>
            <person name="Ward D."/>
            <person name="Feldgarden M."/>
            <person name="Gevers D."/>
            <person name="Morotomi M."/>
            <person name="Walker B."/>
            <person name="Young S.K."/>
            <person name="Zeng Q."/>
            <person name="Gargeya S."/>
            <person name="Fitzgerald M."/>
            <person name="Haas B."/>
            <person name="Abouelleil A."/>
            <person name="Alvarado L."/>
            <person name="Arachchi H.M."/>
            <person name="Berlin A.M."/>
            <person name="Chapman S.B."/>
            <person name="Goldberg J."/>
            <person name="Griggs A."/>
            <person name="Gujja S."/>
            <person name="Hansen M."/>
            <person name="Howarth C."/>
            <person name="Imamovic A."/>
            <person name="Larimer J."/>
            <person name="McCowen C."/>
            <person name="Montmayeur A."/>
            <person name="Murphy C."/>
            <person name="Neiman D."/>
            <person name="Pearson M."/>
            <person name="Priest M."/>
            <person name="Roberts A."/>
            <person name="Saif S."/>
            <person name="Shea T."/>
            <person name="Sisk P."/>
            <person name="Sykes S."/>
            <person name="Wortman J."/>
            <person name="Nusbaum C."/>
            <person name="Birren B."/>
        </authorList>
    </citation>
    <scope>NUCLEOTIDE SEQUENCE [LARGE SCALE GENOMIC DNA]</scope>
    <source>
        <strain evidence="1 2">YIT 12062</strain>
    </source>
</reference>
<dbReference type="PATRIC" id="fig|742818.3.peg.1870"/>
<keyword evidence="2" id="KW-1185">Reference proteome</keyword>